<feature type="chain" id="PRO_5024867792" evidence="5">
    <location>
        <begin position="20"/>
        <end position="94"/>
    </location>
</feature>
<name>A0A5P8NZ13_9BACT</name>
<dbReference type="OrthoDB" id="5340148at2"/>
<evidence type="ECO:0000256" key="2">
    <source>
        <dbReference type="ARBA" id="ARBA00022723"/>
    </source>
</evidence>
<dbReference type="AlphaFoldDB" id="A0A5P8NZ13"/>
<keyword evidence="3 4" id="KW-0408">Iron</keyword>
<dbReference type="PROSITE" id="PS51007">
    <property type="entry name" value="CYTC"/>
    <property type="match status" value="1"/>
</dbReference>
<evidence type="ECO:0000256" key="3">
    <source>
        <dbReference type="ARBA" id="ARBA00023004"/>
    </source>
</evidence>
<keyword evidence="1 4" id="KW-0349">Heme</keyword>
<feature type="domain" description="Cytochrome c" evidence="6">
    <location>
        <begin position="7"/>
        <end position="94"/>
    </location>
</feature>
<dbReference type="GO" id="GO:0020037">
    <property type="term" value="F:heme binding"/>
    <property type="evidence" value="ECO:0007669"/>
    <property type="project" value="InterPro"/>
</dbReference>
<dbReference type="Proteomes" id="UP000326944">
    <property type="component" value="Chromosome"/>
</dbReference>
<keyword evidence="5" id="KW-0732">Signal</keyword>
<dbReference type="GO" id="GO:0046872">
    <property type="term" value="F:metal ion binding"/>
    <property type="evidence" value="ECO:0007669"/>
    <property type="project" value="UniProtKB-KW"/>
</dbReference>
<dbReference type="SUPFAM" id="SSF46626">
    <property type="entry name" value="Cytochrome c"/>
    <property type="match status" value="1"/>
</dbReference>
<organism evidence="7 8">
    <name type="scientific">Sulfurimonas lithotrophica</name>
    <dbReference type="NCBI Taxonomy" id="2590022"/>
    <lineage>
        <taxon>Bacteria</taxon>
        <taxon>Pseudomonadati</taxon>
        <taxon>Campylobacterota</taxon>
        <taxon>Epsilonproteobacteria</taxon>
        <taxon>Campylobacterales</taxon>
        <taxon>Sulfurimonadaceae</taxon>
        <taxon>Sulfurimonas</taxon>
    </lineage>
</organism>
<evidence type="ECO:0000313" key="7">
    <source>
        <dbReference type="EMBL" id="QFR48644.1"/>
    </source>
</evidence>
<accession>A0A5P8NZ13</accession>
<evidence type="ECO:0000256" key="1">
    <source>
        <dbReference type="ARBA" id="ARBA00022617"/>
    </source>
</evidence>
<dbReference type="RefSeq" id="WP_152306587.1">
    <property type="nucleotide sequence ID" value="NZ_CP043617.1"/>
</dbReference>
<dbReference type="KEGG" id="sulg:FJR48_02455"/>
<dbReference type="InterPro" id="IPR009056">
    <property type="entry name" value="Cyt_c-like_dom"/>
</dbReference>
<keyword evidence="8" id="KW-1185">Reference proteome</keyword>
<dbReference type="Gene3D" id="1.10.760.10">
    <property type="entry name" value="Cytochrome c-like domain"/>
    <property type="match status" value="1"/>
</dbReference>
<reference evidence="7 8" key="1">
    <citation type="submission" date="2019-09" db="EMBL/GenBank/DDBJ databases">
        <title>Sulfurimonas gotlandica sp. nov., a chemoautotrophic and psychrotolerant epsilonproteobacterium isolated from a pelagic redoxcline, and an emended description of the genus Sulfurimonas.</title>
        <authorList>
            <person name="Wang S."/>
            <person name="Jiang L."/>
            <person name="Shao S."/>
        </authorList>
    </citation>
    <scope>NUCLEOTIDE SEQUENCE [LARGE SCALE GENOMIC DNA]</scope>
    <source>
        <strain evidence="7 8">GYSZ_1</strain>
    </source>
</reference>
<evidence type="ECO:0000256" key="4">
    <source>
        <dbReference type="PROSITE-ProRule" id="PRU00433"/>
    </source>
</evidence>
<dbReference type="EMBL" id="CP043617">
    <property type="protein sequence ID" value="QFR48644.1"/>
    <property type="molecule type" value="Genomic_DNA"/>
</dbReference>
<evidence type="ECO:0000256" key="5">
    <source>
        <dbReference type="SAM" id="SignalP"/>
    </source>
</evidence>
<evidence type="ECO:0000259" key="6">
    <source>
        <dbReference type="PROSITE" id="PS51007"/>
    </source>
</evidence>
<dbReference type="GO" id="GO:0009055">
    <property type="term" value="F:electron transfer activity"/>
    <property type="evidence" value="ECO:0007669"/>
    <property type="project" value="InterPro"/>
</dbReference>
<feature type="signal peptide" evidence="5">
    <location>
        <begin position="1"/>
        <end position="19"/>
    </location>
</feature>
<dbReference type="InterPro" id="IPR036909">
    <property type="entry name" value="Cyt_c-like_dom_sf"/>
</dbReference>
<proteinExistence type="predicted"/>
<keyword evidence="2 4" id="KW-0479">Metal-binding</keyword>
<gene>
    <name evidence="7" type="ORF">FJR48_02455</name>
</gene>
<sequence length="94" mass="9693">MKKITTAIVALGACTALMAGVNAGACKGCHGQDWSKEALGKSKNVAEMTHKEIADALIGYKAGTYGGPMKGLMKGQVAKYSDADLEAFAQTIGK</sequence>
<evidence type="ECO:0000313" key="8">
    <source>
        <dbReference type="Proteomes" id="UP000326944"/>
    </source>
</evidence>
<protein>
    <submittedName>
        <fullName evidence="7">Cytochrome C</fullName>
    </submittedName>
</protein>